<comment type="caution">
    <text evidence="1">The sequence shown here is derived from an EMBL/GenBank/DDBJ whole genome shotgun (WGS) entry which is preliminary data.</text>
</comment>
<dbReference type="AlphaFoldDB" id="A0A8J2HS14"/>
<accession>A0A8J2HS14</accession>
<proteinExistence type="predicted"/>
<dbReference type="EMBL" id="CAJRGZ010000014">
    <property type="protein sequence ID" value="CAG5138842.1"/>
    <property type="molecule type" value="Genomic_DNA"/>
</dbReference>
<dbReference type="OrthoDB" id="5362630at2759"/>
<dbReference type="Proteomes" id="UP000676310">
    <property type="component" value="Unassembled WGS sequence"/>
</dbReference>
<organism evidence="1 2">
    <name type="scientific">Alternaria atra</name>
    <dbReference type="NCBI Taxonomy" id="119953"/>
    <lineage>
        <taxon>Eukaryota</taxon>
        <taxon>Fungi</taxon>
        <taxon>Dikarya</taxon>
        <taxon>Ascomycota</taxon>
        <taxon>Pezizomycotina</taxon>
        <taxon>Dothideomycetes</taxon>
        <taxon>Pleosporomycetidae</taxon>
        <taxon>Pleosporales</taxon>
        <taxon>Pleosporineae</taxon>
        <taxon>Pleosporaceae</taxon>
        <taxon>Alternaria</taxon>
        <taxon>Alternaria sect. Ulocladioides</taxon>
    </lineage>
</organism>
<dbReference type="GeneID" id="67016174"/>
<keyword evidence="2" id="KW-1185">Reference proteome</keyword>
<sequence>MEVRCCQFEVRSFEETCLFHKTTSGWKSMKTTPFALSQLPSGATIDTYIRQHVVFFLDQRKGSKSWLDDVLQQAIQHASDALLQGVLNLWSAHCLLMAGWQLAVPGDLGMFPVIHQGSLLNGTTPAPRVLQNQLDRMLEQYCADKELECLSELQKSMRRQVKRPWIVVFIVTVLLLHIRERDVWRLLYWTLHNNNTYTWRHPEQANTLIKRSVHASNVLLAHLYVAGDVPDSFLFLTTHYATIPVASAKERYHWMNEDSADFSLCRLAFIRQGVSNSVQASPLDFGC</sequence>
<gene>
    <name evidence="1" type="ORF">ALTATR162_LOCUS450</name>
</gene>
<evidence type="ECO:0000313" key="2">
    <source>
        <dbReference type="Proteomes" id="UP000676310"/>
    </source>
</evidence>
<evidence type="ECO:0000313" key="1">
    <source>
        <dbReference type="EMBL" id="CAG5138842.1"/>
    </source>
</evidence>
<dbReference type="InterPro" id="IPR052973">
    <property type="entry name" value="Fungal_sec-metab_reg_TF"/>
</dbReference>
<dbReference type="RefSeq" id="XP_043163979.1">
    <property type="nucleotide sequence ID" value="XM_043308044.1"/>
</dbReference>
<protein>
    <submittedName>
        <fullName evidence="1">Uncharacterized protein</fullName>
    </submittedName>
</protein>
<reference evidence="1" key="1">
    <citation type="submission" date="2021-05" db="EMBL/GenBank/DDBJ databases">
        <authorList>
            <person name="Stam R."/>
        </authorList>
    </citation>
    <scope>NUCLEOTIDE SEQUENCE</scope>
    <source>
        <strain evidence="1">CS162</strain>
    </source>
</reference>
<dbReference type="PANTHER" id="PTHR35392">
    <property type="entry name" value="ZN(II)2CYS6 TRANSCRIPTION FACTOR (EUROFUNG)-RELATED-RELATED"/>
    <property type="match status" value="1"/>
</dbReference>
<name>A0A8J2HS14_9PLEO</name>